<sequence length="122" mass="13814">MRGRGKVSPESVVEAANLAVNGHKFEVVYYPRASTPEFCVRAGSVKAGMRIQWSSGMRFKMPLKPRIHLESAGSWGQFLLSRLLITIRWPNSPWRLLQVTWDEPDLLQNVKRVNPVASRVGL</sequence>
<gene>
    <name evidence="1" type="ORF">MLD38_004025</name>
</gene>
<proteinExistence type="predicted"/>
<name>A0ACB9S5R3_9MYRT</name>
<protein>
    <submittedName>
        <fullName evidence="1">Uncharacterized protein</fullName>
    </submittedName>
</protein>
<evidence type="ECO:0000313" key="2">
    <source>
        <dbReference type="Proteomes" id="UP001057402"/>
    </source>
</evidence>
<comment type="caution">
    <text evidence="1">The sequence shown here is derived from an EMBL/GenBank/DDBJ whole genome shotgun (WGS) entry which is preliminary data.</text>
</comment>
<dbReference type="EMBL" id="CM042881">
    <property type="protein sequence ID" value="KAI4386057.1"/>
    <property type="molecule type" value="Genomic_DNA"/>
</dbReference>
<dbReference type="Proteomes" id="UP001057402">
    <property type="component" value="Chromosome 2"/>
</dbReference>
<reference evidence="2" key="1">
    <citation type="journal article" date="2023" name="Front. Plant Sci.">
        <title>Chromosomal-level genome assembly of Melastoma candidum provides insights into trichome evolution.</title>
        <authorList>
            <person name="Zhong Y."/>
            <person name="Wu W."/>
            <person name="Sun C."/>
            <person name="Zou P."/>
            <person name="Liu Y."/>
            <person name="Dai S."/>
            <person name="Zhou R."/>
        </authorList>
    </citation>
    <scope>NUCLEOTIDE SEQUENCE [LARGE SCALE GENOMIC DNA]</scope>
</reference>
<accession>A0ACB9S5R3</accession>
<keyword evidence="2" id="KW-1185">Reference proteome</keyword>
<evidence type="ECO:0000313" key="1">
    <source>
        <dbReference type="EMBL" id="KAI4386057.1"/>
    </source>
</evidence>
<organism evidence="1 2">
    <name type="scientific">Melastoma candidum</name>
    <dbReference type="NCBI Taxonomy" id="119954"/>
    <lineage>
        <taxon>Eukaryota</taxon>
        <taxon>Viridiplantae</taxon>
        <taxon>Streptophyta</taxon>
        <taxon>Embryophyta</taxon>
        <taxon>Tracheophyta</taxon>
        <taxon>Spermatophyta</taxon>
        <taxon>Magnoliopsida</taxon>
        <taxon>eudicotyledons</taxon>
        <taxon>Gunneridae</taxon>
        <taxon>Pentapetalae</taxon>
        <taxon>rosids</taxon>
        <taxon>malvids</taxon>
        <taxon>Myrtales</taxon>
        <taxon>Melastomataceae</taxon>
        <taxon>Melastomatoideae</taxon>
        <taxon>Melastomateae</taxon>
        <taxon>Melastoma</taxon>
    </lineage>
</organism>